<comment type="caution">
    <text evidence="2">The sequence shown here is derived from an EMBL/GenBank/DDBJ whole genome shotgun (WGS) entry which is preliminary data.</text>
</comment>
<protein>
    <submittedName>
        <fullName evidence="2">ArsR family transcriptional regulator</fullName>
    </submittedName>
</protein>
<proteinExistence type="predicted"/>
<dbReference type="InterPro" id="IPR036388">
    <property type="entry name" value="WH-like_DNA-bd_sf"/>
</dbReference>
<name>A0ABT3ZHY8_9BURK</name>
<accession>A0ABT3ZHY8</accession>
<dbReference type="Proteomes" id="UP001082899">
    <property type="component" value="Unassembled WGS sequence"/>
</dbReference>
<reference evidence="2" key="1">
    <citation type="submission" date="2022-11" db="EMBL/GenBank/DDBJ databases">
        <title>Robbsia betulipollinis sp. nov., isolated from pollen of birch (Betula pendula).</title>
        <authorList>
            <person name="Shi H."/>
            <person name="Ambika Manirajan B."/>
            <person name="Ratering S."/>
            <person name="Geissler-Plaum R."/>
            <person name="Schnell S."/>
        </authorList>
    </citation>
    <scope>NUCLEOTIDE SEQUENCE</scope>
    <source>
        <strain evidence="2">Bb-Pol-6</strain>
    </source>
</reference>
<gene>
    <name evidence="2" type="ORF">OVY01_02485</name>
</gene>
<dbReference type="InterPro" id="IPR036390">
    <property type="entry name" value="WH_DNA-bd_sf"/>
</dbReference>
<evidence type="ECO:0000256" key="1">
    <source>
        <dbReference type="SAM" id="MobiDB-lite"/>
    </source>
</evidence>
<evidence type="ECO:0000313" key="3">
    <source>
        <dbReference type="Proteomes" id="UP001082899"/>
    </source>
</evidence>
<keyword evidence="3" id="KW-1185">Reference proteome</keyword>
<dbReference type="RefSeq" id="WP_267845390.1">
    <property type="nucleotide sequence ID" value="NZ_JAPMXC010000001.1"/>
</dbReference>
<organism evidence="2 3">
    <name type="scientific">Robbsia betulipollinis</name>
    <dbReference type="NCBI Taxonomy" id="2981849"/>
    <lineage>
        <taxon>Bacteria</taxon>
        <taxon>Pseudomonadati</taxon>
        <taxon>Pseudomonadota</taxon>
        <taxon>Betaproteobacteria</taxon>
        <taxon>Burkholderiales</taxon>
        <taxon>Burkholderiaceae</taxon>
        <taxon>Robbsia</taxon>
    </lineage>
</organism>
<sequence>MTAKETPDIAGSAPAPTPSFDAEAIDPLQVAVLLELWTAWQASPRQPWSLAKLAKRVGVPMSVLRRALTQLDSSGLVALSAPEAARATAALSATGCELCAQLLQT</sequence>
<evidence type="ECO:0000313" key="2">
    <source>
        <dbReference type="EMBL" id="MCY0386131.1"/>
    </source>
</evidence>
<dbReference type="SUPFAM" id="SSF46785">
    <property type="entry name" value="Winged helix' DNA-binding domain"/>
    <property type="match status" value="1"/>
</dbReference>
<feature type="region of interest" description="Disordered" evidence="1">
    <location>
        <begin position="1"/>
        <end position="20"/>
    </location>
</feature>
<dbReference type="EMBL" id="JAPMXC010000001">
    <property type="protein sequence ID" value="MCY0386131.1"/>
    <property type="molecule type" value="Genomic_DNA"/>
</dbReference>
<dbReference type="Gene3D" id="1.10.10.10">
    <property type="entry name" value="Winged helix-like DNA-binding domain superfamily/Winged helix DNA-binding domain"/>
    <property type="match status" value="1"/>
</dbReference>